<name>A0AAN8XG28_HALRR</name>
<dbReference type="Proteomes" id="UP001381693">
    <property type="component" value="Unassembled WGS sequence"/>
</dbReference>
<dbReference type="GO" id="GO:0005789">
    <property type="term" value="C:endoplasmic reticulum membrane"/>
    <property type="evidence" value="ECO:0007669"/>
    <property type="project" value="TreeGrafter"/>
</dbReference>
<organism evidence="1 2">
    <name type="scientific">Halocaridina rubra</name>
    <name type="common">Hawaiian red shrimp</name>
    <dbReference type="NCBI Taxonomy" id="373956"/>
    <lineage>
        <taxon>Eukaryota</taxon>
        <taxon>Metazoa</taxon>
        <taxon>Ecdysozoa</taxon>
        <taxon>Arthropoda</taxon>
        <taxon>Crustacea</taxon>
        <taxon>Multicrustacea</taxon>
        <taxon>Malacostraca</taxon>
        <taxon>Eumalacostraca</taxon>
        <taxon>Eucarida</taxon>
        <taxon>Decapoda</taxon>
        <taxon>Pleocyemata</taxon>
        <taxon>Caridea</taxon>
        <taxon>Atyoidea</taxon>
        <taxon>Atyidae</taxon>
        <taxon>Halocaridina</taxon>
    </lineage>
</organism>
<dbReference type="AlphaFoldDB" id="A0AAN8XG28"/>
<evidence type="ECO:0000313" key="1">
    <source>
        <dbReference type="EMBL" id="KAK7079708.1"/>
    </source>
</evidence>
<proteinExistence type="predicted"/>
<keyword evidence="2" id="KW-1185">Reference proteome</keyword>
<evidence type="ECO:0000313" key="2">
    <source>
        <dbReference type="Proteomes" id="UP001381693"/>
    </source>
</evidence>
<reference evidence="1 2" key="1">
    <citation type="submission" date="2023-11" db="EMBL/GenBank/DDBJ databases">
        <title>Halocaridina rubra genome assembly.</title>
        <authorList>
            <person name="Smith C."/>
        </authorList>
    </citation>
    <scope>NUCLEOTIDE SEQUENCE [LARGE SCALE GENOMIC DNA]</scope>
    <source>
        <strain evidence="1">EP-1</strain>
        <tissue evidence="1">Whole</tissue>
    </source>
</reference>
<dbReference type="PANTHER" id="PTHR16213">
    <property type="entry name" value="SELENOPROTEIN N"/>
    <property type="match status" value="1"/>
</dbReference>
<comment type="caution">
    <text evidence="1">The sequence shown here is derived from an EMBL/GenBank/DDBJ whole genome shotgun (WGS) entry which is preliminary data.</text>
</comment>
<dbReference type="GO" id="GO:0055074">
    <property type="term" value="P:calcium ion homeostasis"/>
    <property type="evidence" value="ECO:0007669"/>
    <property type="project" value="TreeGrafter"/>
</dbReference>
<protein>
    <submittedName>
        <fullName evidence="1">Skeletal muscle fiber development</fullName>
    </submittedName>
</protein>
<gene>
    <name evidence="1" type="primary">SEPN1</name>
    <name evidence="1" type="ORF">SK128_025676</name>
</gene>
<dbReference type="PANTHER" id="PTHR16213:SF78">
    <property type="entry name" value="SELENOPROTEIN N"/>
    <property type="match status" value="1"/>
</dbReference>
<dbReference type="EMBL" id="JAXCGZ010006513">
    <property type="protein sequence ID" value="KAK7079708.1"/>
    <property type="molecule type" value="Genomic_DNA"/>
</dbReference>
<sequence length="147" mass="17313">MKWLHAEYQLNNPPRRPLWFTPAAFIGRLMMNTSDMTVQHFSLSVPTDKPLNVDLEWLTGPNEDRDMEVTITYLPKMRLFTEKTDAVDVSWLEEITLDEALVILQKELYRFKKVEYHNFTEAYFRGSSEKMPVHTIVLWGVLDDQSC</sequence>
<accession>A0AAN8XG28</accession>